<keyword evidence="3" id="KW-1185">Reference proteome</keyword>
<evidence type="ECO:0000313" key="2">
    <source>
        <dbReference type="EMBL" id="KIJ60260.1"/>
    </source>
</evidence>
<accession>A0A0C9VR60</accession>
<dbReference type="EMBL" id="KN839874">
    <property type="protein sequence ID" value="KIJ60260.1"/>
    <property type="molecule type" value="Genomic_DNA"/>
</dbReference>
<dbReference type="AlphaFoldDB" id="A0A0C9VR60"/>
<organism evidence="2 3">
    <name type="scientific">Hydnomerulius pinastri MD-312</name>
    <dbReference type="NCBI Taxonomy" id="994086"/>
    <lineage>
        <taxon>Eukaryota</taxon>
        <taxon>Fungi</taxon>
        <taxon>Dikarya</taxon>
        <taxon>Basidiomycota</taxon>
        <taxon>Agaricomycotina</taxon>
        <taxon>Agaricomycetes</taxon>
        <taxon>Agaricomycetidae</taxon>
        <taxon>Boletales</taxon>
        <taxon>Boletales incertae sedis</taxon>
        <taxon>Leucogyrophana</taxon>
    </lineage>
</organism>
<sequence>VAESAGNASLCSSDPSDPLCPLQLDADVDWNADSGATSHMTPHRRWLRNYTPECMRKEQ</sequence>
<dbReference type="Proteomes" id="UP000053820">
    <property type="component" value="Unassembled WGS sequence"/>
</dbReference>
<proteinExistence type="predicted"/>
<name>A0A0C9VR60_9AGAM</name>
<evidence type="ECO:0000259" key="1">
    <source>
        <dbReference type="Pfam" id="PF22936"/>
    </source>
</evidence>
<dbReference type="HOGENOM" id="CLU_2967255_0_0_1"/>
<dbReference type="OrthoDB" id="2647547at2759"/>
<reference evidence="2 3" key="1">
    <citation type="submission" date="2014-04" db="EMBL/GenBank/DDBJ databases">
        <title>Evolutionary Origins and Diversification of the Mycorrhizal Mutualists.</title>
        <authorList>
            <consortium name="DOE Joint Genome Institute"/>
            <consortium name="Mycorrhizal Genomics Consortium"/>
            <person name="Kohler A."/>
            <person name="Kuo A."/>
            <person name="Nagy L.G."/>
            <person name="Floudas D."/>
            <person name="Copeland A."/>
            <person name="Barry K.W."/>
            <person name="Cichocki N."/>
            <person name="Veneault-Fourrey C."/>
            <person name="LaButti K."/>
            <person name="Lindquist E.A."/>
            <person name="Lipzen A."/>
            <person name="Lundell T."/>
            <person name="Morin E."/>
            <person name="Murat C."/>
            <person name="Riley R."/>
            <person name="Ohm R."/>
            <person name="Sun H."/>
            <person name="Tunlid A."/>
            <person name="Henrissat B."/>
            <person name="Grigoriev I.V."/>
            <person name="Hibbett D.S."/>
            <person name="Martin F."/>
        </authorList>
    </citation>
    <scope>NUCLEOTIDE SEQUENCE [LARGE SCALE GENOMIC DNA]</scope>
    <source>
        <strain evidence="2 3">MD-312</strain>
    </source>
</reference>
<feature type="domain" description="Retrovirus-related Pol polyprotein from transposon TNT 1-94-like beta-barrel" evidence="1">
    <location>
        <begin position="30"/>
        <end position="52"/>
    </location>
</feature>
<feature type="non-terminal residue" evidence="2">
    <location>
        <position position="1"/>
    </location>
</feature>
<dbReference type="Pfam" id="PF22936">
    <property type="entry name" value="Pol_BBD"/>
    <property type="match status" value="1"/>
</dbReference>
<dbReference type="InterPro" id="IPR054722">
    <property type="entry name" value="PolX-like_BBD"/>
</dbReference>
<gene>
    <name evidence="2" type="ORF">HYDPIDRAFT_99052</name>
</gene>
<evidence type="ECO:0000313" key="3">
    <source>
        <dbReference type="Proteomes" id="UP000053820"/>
    </source>
</evidence>
<protein>
    <submittedName>
        <fullName evidence="2">Unplaced genomic scaffold scaffold_40, whole genome shotgun sequence</fullName>
    </submittedName>
</protein>